<evidence type="ECO:0000256" key="1">
    <source>
        <dbReference type="SAM" id="MobiDB-lite"/>
    </source>
</evidence>
<keyword evidence="2" id="KW-1133">Transmembrane helix</keyword>
<proteinExistence type="predicted"/>
<evidence type="ECO:0000313" key="3">
    <source>
        <dbReference type="EMBL" id="MFC6866790.1"/>
    </source>
</evidence>
<dbReference type="PANTHER" id="PTHR10728:SF40">
    <property type="entry name" value="PATATIN FAMILY PROTEIN"/>
    <property type="match status" value="1"/>
</dbReference>
<feature type="transmembrane region" description="Helical" evidence="2">
    <location>
        <begin position="381"/>
        <end position="402"/>
    </location>
</feature>
<dbReference type="SUPFAM" id="SSF52151">
    <property type="entry name" value="FabD/lysophospholipase-like"/>
    <property type="match status" value="2"/>
</dbReference>
<name>A0ABW2BWU3_9PSEU</name>
<comment type="caution">
    <text evidence="3">The sequence shown here is derived from an EMBL/GenBank/DDBJ whole genome shotgun (WGS) entry which is preliminary data.</text>
</comment>
<protein>
    <submittedName>
        <fullName evidence="3">Patatin-like phospholipase family protein</fullName>
    </submittedName>
</protein>
<feature type="transmembrane region" description="Helical" evidence="2">
    <location>
        <begin position="528"/>
        <end position="547"/>
    </location>
</feature>
<feature type="transmembrane region" description="Helical" evidence="2">
    <location>
        <begin position="145"/>
        <end position="164"/>
    </location>
</feature>
<dbReference type="EMBL" id="JBHSXX010000001">
    <property type="protein sequence ID" value="MFC6866790.1"/>
    <property type="molecule type" value="Genomic_DNA"/>
</dbReference>
<dbReference type="Proteomes" id="UP001596337">
    <property type="component" value="Unassembled WGS sequence"/>
</dbReference>
<keyword evidence="2" id="KW-0812">Transmembrane</keyword>
<feature type="transmembrane region" description="Helical" evidence="2">
    <location>
        <begin position="452"/>
        <end position="472"/>
    </location>
</feature>
<dbReference type="Gene3D" id="3.40.1090.10">
    <property type="entry name" value="Cytosolic phospholipase A2 catalytic domain"/>
    <property type="match status" value="1"/>
</dbReference>
<feature type="transmembrane region" description="Helical" evidence="2">
    <location>
        <begin position="339"/>
        <end position="361"/>
    </location>
</feature>
<dbReference type="PANTHER" id="PTHR10728">
    <property type="entry name" value="CYTOSOLIC PHOSPHOLIPASE A2"/>
    <property type="match status" value="1"/>
</dbReference>
<feature type="transmembrane region" description="Helical" evidence="2">
    <location>
        <begin position="72"/>
        <end position="97"/>
    </location>
</feature>
<reference evidence="4" key="1">
    <citation type="journal article" date="2019" name="Int. J. Syst. Evol. Microbiol.">
        <title>The Global Catalogue of Microorganisms (GCM) 10K type strain sequencing project: providing services to taxonomists for standard genome sequencing and annotation.</title>
        <authorList>
            <consortium name="The Broad Institute Genomics Platform"/>
            <consortium name="The Broad Institute Genome Sequencing Center for Infectious Disease"/>
            <person name="Wu L."/>
            <person name="Ma J."/>
        </authorList>
    </citation>
    <scope>NUCLEOTIDE SEQUENCE [LARGE SCALE GENOMIC DNA]</scope>
    <source>
        <strain evidence="4">KCTC 32255</strain>
    </source>
</reference>
<organism evidence="3 4">
    <name type="scientific">Haloechinothrix salitolerans</name>
    <dbReference type="NCBI Taxonomy" id="926830"/>
    <lineage>
        <taxon>Bacteria</taxon>
        <taxon>Bacillati</taxon>
        <taxon>Actinomycetota</taxon>
        <taxon>Actinomycetes</taxon>
        <taxon>Pseudonocardiales</taxon>
        <taxon>Pseudonocardiaceae</taxon>
        <taxon>Haloechinothrix</taxon>
    </lineage>
</organism>
<feature type="transmembrane region" description="Helical" evidence="2">
    <location>
        <begin position="22"/>
        <end position="43"/>
    </location>
</feature>
<feature type="transmembrane region" description="Helical" evidence="2">
    <location>
        <begin position="414"/>
        <end position="440"/>
    </location>
</feature>
<feature type="transmembrane region" description="Helical" evidence="2">
    <location>
        <begin position="104"/>
        <end position="133"/>
    </location>
</feature>
<evidence type="ECO:0000256" key="2">
    <source>
        <dbReference type="SAM" id="Phobius"/>
    </source>
</evidence>
<gene>
    <name evidence="3" type="ORF">ACFQGD_06485</name>
</gene>
<evidence type="ECO:0000313" key="4">
    <source>
        <dbReference type="Proteomes" id="UP001596337"/>
    </source>
</evidence>
<keyword evidence="4" id="KW-1185">Reference proteome</keyword>
<keyword evidence="2" id="KW-0472">Membrane</keyword>
<dbReference type="RefSeq" id="WP_345405783.1">
    <property type="nucleotide sequence ID" value="NZ_BAABLA010000121.1"/>
</dbReference>
<sequence>MGRDNTLGAETAGGRGEPPGRAVGIAVALVALALPGVGGWLYAVNAPHVDIIAIELGGSGQPPLPDGATTALWWDFVFIACYGAGLLLGTTAARWVATSRGRRIAWFGLAAAVVAVVADVGENILLLVQVAWLLDVATAAAVLKFAALLPAAAVALSGVGVVLWRAVTFTPPRPGVLSDVWPGEPLELDDPPATVDTDPGDAARWRAGYRVPDVDPADVQRRFAQGDDTVGFCLSGGGIRAASVAMGALQTLRSELLGARYLVSVSGGGYTAGALQQSLTGAVRDPRFAIARDVEVLREPEHAYQHGTAEENHVRRRSAYLADTPWEVVTALGVVARGLLLSLFMLFAPAVVLGVLAGWFYQAVPITPIGDVVARPRVGALYLLVALVVLTFLLSLFGHGAAAGKPEGRWARQAATGLTWLTLVVAALTLVVPSLIGVVASVLSRTGMAVEVGGPVGTVVLTYVATLVAVLWKHRTTIRNSRDAARAVTGAVPSGLLQRVFVVLTTALLGLAWLLLFAGSATTSGEAAALWTALGVGVALLVVGFVFDETSLSLHPFYRERLARTFAVRTVRRERDGRVVAVPYPSTERTSLSTYGTVKDGLTFPEVIFAAAAHLTGESRTPPGLNCVSYTMSARWVGGPDVGWVATRQLEDVVTTRFRRDLTVQGAVAISGAAFASSMGRAARWYQVLLAVSGARLGTWLPNPGFLHAARQASAEWTRRRLPVARRLPYLLKEIFGIHPYADRLLHVTDGGHYDNLGLVELFRRRCTKIYCIDASADEPPTATALAEALRLARHELGVQVVLDQIWPSDAEPGSGTPLPPEDPLATLNARLVKNPIITGTVLYPPESGLDGVTGRIVIAKARLWPELPYSLLSYAAKHPEFPHDSTGDQWFGEGKFSAYTELGRRLGERALHPAAAPAAEPAAPAAAREAAVAAESARAPASSSEAAAASSSP</sequence>
<accession>A0ABW2BWU3</accession>
<feature type="region of interest" description="Disordered" evidence="1">
    <location>
        <begin position="914"/>
        <end position="954"/>
    </location>
</feature>
<feature type="transmembrane region" description="Helical" evidence="2">
    <location>
        <begin position="496"/>
        <end position="516"/>
    </location>
</feature>
<dbReference type="InterPro" id="IPR016035">
    <property type="entry name" value="Acyl_Trfase/lysoPLipase"/>
</dbReference>